<sequence>MVSPEVEFEPMLLPHHKGRKRMHLELRDGLSRMSMDFKNNLLGSLRVAWQSFTRTSLPAVEAVATGDAENVSEVETSSVKQNDVKPEEPPGPVKEEQSPVNVGMLNGGHRIDYVLQEKPIESFNEYLFALQGHLCYWESEDTVLLVLKEIYQTKGIMLDQPLQ</sequence>
<dbReference type="Pfam" id="PF02862">
    <property type="entry name" value="DDHD"/>
    <property type="match status" value="1"/>
</dbReference>
<dbReference type="InterPro" id="IPR004177">
    <property type="entry name" value="DDHD_dom"/>
</dbReference>
<feature type="compositionally biased region" description="Basic and acidic residues" evidence="2">
    <location>
        <begin position="82"/>
        <end position="97"/>
    </location>
</feature>
<dbReference type="PROSITE" id="PS51043">
    <property type="entry name" value="DDHD"/>
    <property type="match status" value="1"/>
</dbReference>
<organism evidence="4 5">
    <name type="scientific">Sphenodon punctatus</name>
    <name type="common">Tuatara</name>
    <name type="synonym">Hatteria punctata</name>
    <dbReference type="NCBI Taxonomy" id="8508"/>
    <lineage>
        <taxon>Eukaryota</taxon>
        <taxon>Metazoa</taxon>
        <taxon>Chordata</taxon>
        <taxon>Craniata</taxon>
        <taxon>Vertebrata</taxon>
        <taxon>Euteleostomi</taxon>
        <taxon>Lepidosauria</taxon>
        <taxon>Sphenodontia</taxon>
        <taxon>Sphenodontidae</taxon>
        <taxon>Sphenodon</taxon>
    </lineage>
</organism>
<reference evidence="4" key="2">
    <citation type="submission" date="2025-09" db="UniProtKB">
        <authorList>
            <consortium name="Ensembl"/>
        </authorList>
    </citation>
    <scope>IDENTIFICATION</scope>
</reference>
<reference evidence="4" key="1">
    <citation type="submission" date="2025-08" db="UniProtKB">
        <authorList>
            <consortium name="Ensembl"/>
        </authorList>
    </citation>
    <scope>IDENTIFICATION</scope>
</reference>
<dbReference type="GO" id="GO:0004806">
    <property type="term" value="F:triacylglycerol lipase activity"/>
    <property type="evidence" value="ECO:0007669"/>
    <property type="project" value="TreeGrafter"/>
</dbReference>
<keyword evidence="5" id="KW-1185">Reference proteome</keyword>
<dbReference type="Ensembl" id="ENSSPUT00000015643.1">
    <property type="protein sequence ID" value="ENSSPUP00000014658.1"/>
    <property type="gene ID" value="ENSSPUG00000011314.1"/>
</dbReference>
<protein>
    <recommendedName>
        <fullName evidence="3">DDHD domain-containing protein</fullName>
    </recommendedName>
</protein>
<dbReference type="GO" id="GO:0046872">
    <property type="term" value="F:metal ion binding"/>
    <property type="evidence" value="ECO:0007669"/>
    <property type="project" value="InterPro"/>
</dbReference>
<feature type="region of interest" description="Disordered" evidence="2">
    <location>
        <begin position="65"/>
        <end position="101"/>
    </location>
</feature>
<evidence type="ECO:0000313" key="5">
    <source>
        <dbReference type="Proteomes" id="UP000694392"/>
    </source>
</evidence>
<dbReference type="OMA" id="YENSHTT"/>
<proteinExistence type="inferred from homology"/>
<comment type="similarity">
    <text evidence="1">Belongs to the PA-PLA1 family.</text>
</comment>
<evidence type="ECO:0000313" key="4">
    <source>
        <dbReference type="Ensembl" id="ENSSPUP00000014658.1"/>
    </source>
</evidence>
<accession>A0A8D0H5K8</accession>
<dbReference type="PANTHER" id="PTHR23509:SF7">
    <property type="entry name" value="PHOSPHOLIPASE DDHD2"/>
    <property type="match status" value="1"/>
</dbReference>
<evidence type="ECO:0000256" key="1">
    <source>
        <dbReference type="ARBA" id="ARBA00038464"/>
    </source>
</evidence>
<dbReference type="InterPro" id="IPR058055">
    <property type="entry name" value="PA-PLA1"/>
</dbReference>
<name>A0A8D0H5K8_SPHPU</name>
<evidence type="ECO:0000256" key="2">
    <source>
        <dbReference type="SAM" id="MobiDB-lite"/>
    </source>
</evidence>
<dbReference type="GO" id="GO:0030134">
    <property type="term" value="C:COPII-coated ER to Golgi transport vesicle"/>
    <property type="evidence" value="ECO:0007669"/>
    <property type="project" value="TreeGrafter"/>
</dbReference>
<feature type="domain" description="DDHD" evidence="3">
    <location>
        <begin position="1"/>
        <end position="152"/>
    </location>
</feature>
<dbReference type="Proteomes" id="UP000694392">
    <property type="component" value="Unplaced"/>
</dbReference>
<dbReference type="GO" id="GO:0004620">
    <property type="term" value="F:phospholipase activity"/>
    <property type="evidence" value="ECO:0007669"/>
    <property type="project" value="TreeGrafter"/>
</dbReference>
<dbReference type="SMART" id="SM01127">
    <property type="entry name" value="DDHD"/>
    <property type="match status" value="1"/>
</dbReference>
<dbReference type="GeneTree" id="ENSGT00940000156808"/>
<evidence type="ECO:0000259" key="3">
    <source>
        <dbReference type="PROSITE" id="PS51043"/>
    </source>
</evidence>
<dbReference type="PANTHER" id="PTHR23509">
    <property type="entry name" value="PA-PL1 PHOSPHOLIPASE FAMILY"/>
    <property type="match status" value="1"/>
</dbReference>
<dbReference type="AlphaFoldDB" id="A0A8D0H5K8"/>